<evidence type="ECO:0000313" key="3">
    <source>
        <dbReference type="EMBL" id="KAL3808125.1"/>
    </source>
</evidence>
<evidence type="ECO:0000256" key="2">
    <source>
        <dbReference type="SAM" id="Phobius"/>
    </source>
</evidence>
<feature type="transmembrane region" description="Helical" evidence="2">
    <location>
        <begin position="87"/>
        <end position="108"/>
    </location>
</feature>
<evidence type="ECO:0000313" key="4">
    <source>
        <dbReference type="Proteomes" id="UP001530377"/>
    </source>
</evidence>
<evidence type="ECO:0000256" key="1">
    <source>
        <dbReference type="SAM" id="MobiDB-lite"/>
    </source>
</evidence>
<gene>
    <name evidence="3" type="ORF">ACHAXA_004979</name>
</gene>
<dbReference type="Proteomes" id="UP001530377">
    <property type="component" value="Unassembled WGS sequence"/>
</dbReference>
<keyword evidence="2" id="KW-1133">Transmembrane helix</keyword>
<accession>A0ABD3RKQ2</accession>
<proteinExistence type="predicted"/>
<keyword evidence="2" id="KW-0812">Transmembrane</keyword>
<dbReference type="PANTHER" id="PTHR37471:SF1">
    <property type="entry name" value="AB HYDROLASE-1 DOMAIN-CONTAINING PROTEIN"/>
    <property type="match status" value="1"/>
</dbReference>
<comment type="caution">
    <text evidence="3">The sequence shown here is derived from an EMBL/GenBank/DDBJ whole genome shotgun (WGS) entry which is preliminary data.</text>
</comment>
<dbReference type="EMBL" id="JALLPB020000545">
    <property type="protein sequence ID" value="KAL3808125.1"/>
    <property type="molecule type" value="Genomic_DNA"/>
</dbReference>
<sequence>MYAVAAGSSQPGSNQPYGVIQPPSNSMTTTTAATPMRPTPGTGSFPHSPSSCLSFHHFTTKKRSSKITTNDLPMEKNAIGLLSRTGIFFACVKLTVPLAYVYIALILWRELCHSFPRTMLEGYFMTNYFQVGVWMARSMTSSSFAVEVWAVIEGLFYVILFLHRKYLNSLDTLELSLQSAPMLEIGERAELWELMMDSEDGECSKFISGWFFGEKLENLTRYDIMDFLAWSLFEGRNLEHLTQEETHQLRGFVTDLEYKISIELYGVEEEAIGKSKESENAVDCGEVINASNPPSPLTHQLTYLSDAQTGDLPEDSFWVTRKGRRPQPKKPFLFPASRDESHRSYFSDLYESYKVWCDQYREMIGNGQFKSVQDFRNFVAEKTQQLHHAEQSAVATASESLQHAYFSLIEKNGMIDVGVRQAWNSMYKMKERLQTASDISTRRKALLKQLKSYRQTLAHLRSMASGVPSKQMADLMKKITQCYEALESVEKSAMDAFMQVTGYVGKNLLHGKEPPRYLKYSCDPLMDVASYPLMFHILILLATEGGLRVMMRLRGFKRLRVGPVSYYYHPGKIINSDTFERENAEVENIPIVFCHGIGIGLIFYMMLIDELMMLGRPLIFPEITYVSGFRPWHTYLPPPPDTNLYSSSHILTRNTSNLLRGPNCVLPPAAVTSCLMSILACHGFARGAFLGHSYGSTYSCSSSSSKFPTSDPNEKHFKTYHSKSFLSLIYVQICTTCCCSDPICFCLHCPRLTKNFVYHRADPGSTSHMIRTDVNVNWTIQRGFPWARISLFTEQIPCVPCVVFLSERDALVPTAKVVKYLRSKGAVVLDVCNAGRDHFGSFKKPSRPINVIIIRDQGHGDWPMDLSMNRHVAQAAGALIEKIQSVVNDDQRAY</sequence>
<feature type="compositionally biased region" description="Low complexity" evidence="1">
    <location>
        <begin position="22"/>
        <end position="43"/>
    </location>
</feature>
<dbReference type="AlphaFoldDB" id="A0ABD3RKQ2"/>
<keyword evidence="4" id="KW-1185">Reference proteome</keyword>
<dbReference type="PANTHER" id="PTHR37471">
    <property type="entry name" value="UNNAMED PRODUCT"/>
    <property type="match status" value="1"/>
</dbReference>
<name>A0ABD3RKQ2_9STRA</name>
<feature type="transmembrane region" description="Helical" evidence="2">
    <location>
        <begin position="589"/>
        <end position="607"/>
    </location>
</feature>
<protein>
    <submittedName>
        <fullName evidence="3">Uncharacterized protein</fullName>
    </submittedName>
</protein>
<feature type="region of interest" description="Disordered" evidence="1">
    <location>
        <begin position="1"/>
        <end position="48"/>
    </location>
</feature>
<feature type="compositionally biased region" description="Polar residues" evidence="1">
    <location>
        <begin position="7"/>
        <end position="16"/>
    </location>
</feature>
<reference evidence="3 4" key="1">
    <citation type="submission" date="2024-10" db="EMBL/GenBank/DDBJ databases">
        <title>Updated reference genomes for cyclostephanoid diatoms.</title>
        <authorList>
            <person name="Roberts W.R."/>
            <person name="Alverson A.J."/>
        </authorList>
    </citation>
    <scope>NUCLEOTIDE SEQUENCE [LARGE SCALE GENOMIC DNA]</scope>
    <source>
        <strain evidence="3 4">AJA228-03</strain>
    </source>
</reference>
<organism evidence="3 4">
    <name type="scientific">Cyclostephanos tholiformis</name>
    <dbReference type="NCBI Taxonomy" id="382380"/>
    <lineage>
        <taxon>Eukaryota</taxon>
        <taxon>Sar</taxon>
        <taxon>Stramenopiles</taxon>
        <taxon>Ochrophyta</taxon>
        <taxon>Bacillariophyta</taxon>
        <taxon>Coscinodiscophyceae</taxon>
        <taxon>Thalassiosirophycidae</taxon>
        <taxon>Stephanodiscales</taxon>
        <taxon>Stephanodiscaceae</taxon>
        <taxon>Cyclostephanos</taxon>
    </lineage>
</organism>
<keyword evidence="2" id="KW-0472">Membrane</keyword>
<feature type="transmembrane region" description="Helical" evidence="2">
    <location>
        <begin position="529"/>
        <end position="550"/>
    </location>
</feature>